<dbReference type="InterPro" id="IPR000073">
    <property type="entry name" value="AB_hydrolase_1"/>
</dbReference>
<evidence type="ECO:0000313" key="2">
    <source>
        <dbReference type="EMBL" id="TVV77330.1"/>
    </source>
</evidence>
<dbReference type="SUPFAM" id="SSF53474">
    <property type="entry name" value="alpha/beta-Hydrolases"/>
    <property type="match status" value="1"/>
</dbReference>
<evidence type="ECO:0000259" key="1">
    <source>
        <dbReference type="Pfam" id="PF12697"/>
    </source>
</evidence>
<name>A0A558RDC2_9SPHN</name>
<proteinExistence type="predicted"/>
<protein>
    <submittedName>
        <fullName evidence="2">Alpha/beta hydrolase</fullName>
    </submittedName>
</protein>
<dbReference type="Pfam" id="PF12697">
    <property type="entry name" value="Abhydrolase_6"/>
    <property type="match status" value="1"/>
</dbReference>
<dbReference type="EMBL" id="VNIM01000002">
    <property type="protein sequence ID" value="TVV77330.1"/>
    <property type="molecule type" value="Genomic_DNA"/>
</dbReference>
<dbReference type="Proteomes" id="UP000318681">
    <property type="component" value="Unassembled WGS sequence"/>
</dbReference>
<sequence>MTESFDFIGASGGQLTGRLERPSGETIGWAIFAHCFTCGKDSLAAVRISRALARRAIGVLRFDFAGIGASAGEFARTTFAGNVADIAAAGEAMAEVGIRPALLVGHSLGGAAVLSAAGAMQNVRAVGTIAAPADVDHVLKHLGPEALAAIERDGDGEIRLGNRSFAVRKSFIDALRRQDLTACVASLRTSLLFMHSPRDETVDIGNAERLFRVAMHPKSFVSLGDADHLLTDKDDAVFAADLIASWARRYL</sequence>
<organism evidence="2 3">
    <name type="scientific">Alterirhizorhabdus solaris</name>
    <dbReference type="NCBI Taxonomy" id="2529389"/>
    <lineage>
        <taxon>Bacteria</taxon>
        <taxon>Pseudomonadati</taxon>
        <taxon>Pseudomonadota</taxon>
        <taxon>Alphaproteobacteria</taxon>
        <taxon>Sphingomonadales</taxon>
        <taxon>Rhizorhabdaceae</taxon>
        <taxon>Alterirhizorhabdus</taxon>
    </lineage>
</organism>
<reference evidence="2 3" key="1">
    <citation type="submission" date="2019-07" db="EMBL/GenBank/DDBJ databases">
        <title>Sphingomonas solaris sp. nov., isolated from a solar panel from Boston, Massachusetts.</title>
        <authorList>
            <person name="Tanner K."/>
            <person name="Pascual J."/>
            <person name="Mancuso C."/>
            <person name="Pereto J."/>
            <person name="Khalil A."/>
            <person name="Vilanova C."/>
        </authorList>
    </citation>
    <scope>NUCLEOTIDE SEQUENCE [LARGE SCALE GENOMIC DNA]</scope>
    <source>
        <strain evidence="2 3">R4DWN</strain>
    </source>
</reference>
<dbReference type="AlphaFoldDB" id="A0A558RDC2"/>
<accession>A0A558RDC2</accession>
<dbReference type="PANTHER" id="PTHR42886">
    <property type="entry name" value="RE40534P-RELATED"/>
    <property type="match status" value="1"/>
</dbReference>
<keyword evidence="2" id="KW-0378">Hydrolase</keyword>
<dbReference type="PANTHER" id="PTHR42886:SF53">
    <property type="entry name" value="ALPHA_BETA-HYDROLASES SUPERFAMILY PROTEIN"/>
    <property type="match status" value="1"/>
</dbReference>
<dbReference type="GO" id="GO:0016787">
    <property type="term" value="F:hydrolase activity"/>
    <property type="evidence" value="ECO:0007669"/>
    <property type="project" value="UniProtKB-KW"/>
</dbReference>
<dbReference type="Gene3D" id="3.40.50.1820">
    <property type="entry name" value="alpha/beta hydrolase"/>
    <property type="match status" value="1"/>
</dbReference>
<dbReference type="OrthoDB" id="9789573at2"/>
<keyword evidence="3" id="KW-1185">Reference proteome</keyword>
<evidence type="ECO:0000313" key="3">
    <source>
        <dbReference type="Proteomes" id="UP000318681"/>
    </source>
</evidence>
<feature type="domain" description="AB hydrolase-1" evidence="1">
    <location>
        <begin position="31"/>
        <end position="200"/>
    </location>
</feature>
<dbReference type="InterPro" id="IPR029058">
    <property type="entry name" value="AB_hydrolase_fold"/>
</dbReference>
<dbReference type="RefSeq" id="WP_145147121.1">
    <property type="nucleotide sequence ID" value="NZ_VNIM01000002.1"/>
</dbReference>
<gene>
    <name evidence="2" type="ORF">FOY91_00770</name>
</gene>
<comment type="caution">
    <text evidence="2">The sequence shown here is derived from an EMBL/GenBank/DDBJ whole genome shotgun (WGS) entry which is preliminary data.</text>
</comment>